<organism evidence="4 5">
    <name type="scientific">Clostridium fungisolvens</name>
    <dbReference type="NCBI Taxonomy" id="1604897"/>
    <lineage>
        <taxon>Bacteria</taxon>
        <taxon>Bacillati</taxon>
        <taxon>Bacillota</taxon>
        <taxon>Clostridia</taxon>
        <taxon>Eubacteriales</taxon>
        <taxon>Clostridiaceae</taxon>
        <taxon>Clostridium</taxon>
    </lineage>
</organism>
<dbReference type="Pfam" id="PF12673">
    <property type="entry name" value="SipL"/>
    <property type="match status" value="1"/>
</dbReference>
<accession>A0A6V8SDG5</accession>
<evidence type="ECO:0000313" key="5">
    <source>
        <dbReference type="Proteomes" id="UP000580568"/>
    </source>
</evidence>
<dbReference type="InterPro" id="IPR051172">
    <property type="entry name" value="Chlamydia_OmcB"/>
</dbReference>
<feature type="region of interest" description="Disordered" evidence="1">
    <location>
        <begin position="202"/>
        <end position="230"/>
    </location>
</feature>
<feature type="domain" description="SipL SPOCS" evidence="2">
    <location>
        <begin position="1695"/>
        <end position="1791"/>
    </location>
</feature>
<name>A0A6V8SDG5_9CLOT</name>
<reference evidence="4 5" key="1">
    <citation type="submission" date="2020-07" db="EMBL/GenBank/DDBJ databases">
        <title>A new beta-1,3-glucan-decomposing anaerobic bacterium isolated from anoxic soil subjected to biological soil disinfestation.</title>
        <authorList>
            <person name="Ueki A."/>
            <person name="Tonouchi A."/>
        </authorList>
    </citation>
    <scope>NUCLEOTIDE SEQUENCE [LARGE SCALE GENOMIC DNA]</scope>
    <source>
        <strain evidence="4 5">TW1</strain>
    </source>
</reference>
<comment type="caution">
    <text evidence="4">The sequence shown here is derived from an EMBL/GenBank/DDBJ whole genome shotgun (WGS) entry which is preliminary data.</text>
</comment>
<gene>
    <name evidence="4" type="ORF">bsdtw1_00547</name>
</gene>
<dbReference type="InterPro" id="IPR055354">
    <property type="entry name" value="DUF7507"/>
</dbReference>
<keyword evidence="5" id="KW-1185">Reference proteome</keyword>
<evidence type="ECO:0000313" key="4">
    <source>
        <dbReference type="EMBL" id="GFP74495.1"/>
    </source>
</evidence>
<proteinExistence type="predicted"/>
<feature type="domain" description="DUF7507" evidence="3">
    <location>
        <begin position="1444"/>
        <end position="1546"/>
    </location>
</feature>
<feature type="domain" description="DUF7507" evidence="3">
    <location>
        <begin position="1331"/>
        <end position="1433"/>
    </location>
</feature>
<sequence length="1809" mass="190876">MAIIGGVNLGNLPSYLFFFQNGSVDANWQGATKGFVGDVAVKGTVAKERTSGTVPYAGTIYTDDNTLGAWQQIVNDNPGQASGVTGQVSRINGLQADLISAFNQINALPATPGFESRSSTSLDGLNTQNGINETFVINITSGFQVSSQIDITGDAGDVYILRWDTDADPTNGYQGQVKFQSGGAIVPHGGLTPANFINVAGDINSSGGGSTPPPPYPQGPRLNDGQGALINGGQDFSGGGFFTGYWLTTGAPTTLDPVSGLYIGETQSLSNGIFVGGWYTLTTKFSMTSGTSGVHVSPNPNTVNQPAIKILKEVSPDNGLTWFDANNPTGPNILQGTNPQFRYTVTNTGNVTLTNVQVTDNVYGLIGALPSLAAGASFQWIITKPWAAGQQTNIATATGVYGAITVTDTNPANYFGVAGQPSINVLKEVSPDNGVTWFDANTPPGPNIPQGTNPQFRYTVTNDGNVPLTNVIVTDNVYGLIGTLSSLAVGESFQWVITRPWASGQHTNTVTATGVYGNQTVSDSDVANYFGVTPSISVLKEVSPDNGVTWFDADIAPGPSIPQGTNPQFRYTVTNTGTVTLTNVQVTDNLYSLIGTLPSLAAGSSFQWITTEPWAVGQESDLATATGVFQGQTVTASNPAHYLGTTNAPSITILKEVSPDNGVTWFDANTAPGPSIPQGTSPQFRYTVTNNGSVILSDVVVTDNVYGSIGTVPTLAVGESQQWTNTETWAAGQHVNIATATGQYLGQTVTALNPANYFGVTVAINVLKEVSPDNGVTWLDANTAPGPSIPQGTNPRFRFTVTNTGTATLSNVQVTDDVYGLIGSLPSLAPGSSFQWSITVPWAVGAHLDTATATGTFQGQTVTDTNPANYLGVTPSISILKEVSPDNGINWFDANTAPGPDVLQGTNPQFRFTVTNSGTVTLTNVQVNDNRYGLIGTLPSLVSGASFQWVVTEPWQAGQQLDIATATGVYQGQTISATNPANYFGVVPAIKIIKQVSPDNGVTWFDADVSPGPSIPQGTSPQFRFIVTNIGTITLTNVQVSDDVYGFIGSLPSLASGSSFQWTITVPWASGQHVDIATATGSAQGQTVTDTNPAYNVGIVEQPSINILKEVSPDNGVTWLDANTAPGPNIPQGISPQFRFTVTNTGNTTLTNVQVIDNVYGPIGTLPTLPQGASFQWVITTPWVVGQHVNTATATGTSGGQTVTDTDLANYFGASPQITVVKEVSPDNGVTWFDANTPPGPNVLQGTNPQFRFTVTNTGNVTLTNVQVTDDVYGLIGTLPSLAPGAFFQWIITRPWSVGQHVNTATATGTSDGQTVTDTDLAHYVGVSVAPSITVLKEVSPDNGVTWFDANTPPGPSIPEGTSPQFRYTVTNSGNTTLTNVQVTDNIYGLIGTLPSLAPGASFQWVNTEMWTIGQHTNTATATGVFQGQTVSDTDQANYFGIAPSIAVKKEVSPDNGVTWLDAEVPPGPSIPQGTDPQFRFTVTNNGNVTLTNVQVTDDVYGLIGSLPSLAPGASFQWMITRPWAAGQHVNMATATGVFQGRTVTDTDLSHYFGVPAQPSIDVEKLISADGGKTFVDADTPPGPEIPQTINPIFKFIVTNTGNVVLSNITLLDSVLGQITVPNTTLNPGQSFTVIKVGNWSLGQHFNTATVTGRFGTITVTDMDQAYYVGIVIPTSFKQLSVDENLTIPFQKPNVEDILNTIVDVEIVTTRVIETVAGTSEEGQILTGHKLLIEGRLHQKIEYIAAEPTQTVHNAEFSVPFSSFIILPEDFVEDSVVNVVPYVEDVYVKLIDCRTIFKNVTLRLEAQII</sequence>
<evidence type="ECO:0000259" key="2">
    <source>
        <dbReference type="Pfam" id="PF12673"/>
    </source>
</evidence>
<dbReference type="PANTHER" id="PTHR34819:SF3">
    <property type="entry name" value="CELL SURFACE PROTEIN"/>
    <property type="match status" value="1"/>
</dbReference>
<evidence type="ECO:0000256" key="1">
    <source>
        <dbReference type="SAM" id="MobiDB-lite"/>
    </source>
</evidence>
<dbReference type="EMBL" id="BLZR01000001">
    <property type="protein sequence ID" value="GFP74495.1"/>
    <property type="molecule type" value="Genomic_DNA"/>
</dbReference>
<feature type="domain" description="DUF7507" evidence="3">
    <location>
        <begin position="1215"/>
        <end position="1318"/>
    </location>
</feature>
<dbReference type="RefSeq" id="WP_183276049.1">
    <property type="nucleotide sequence ID" value="NZ_BLZR01000001.1"/>
</dbReference>
<dbReference type="InterPro" id="IPR024300">
    <property type="entry name" value="SipL_SPOCS_dom"/>
</dbReference>
<dbReference type="PANTHER" id="PTHR34819">
    <property type="entry name" value="LARGE CYSTEINE-RICH PERIPLASMIC PROTEIN OMCB"/>
    <property type="match status" value="1"/>
</dbReference>
<dbReference type="Pfam" id="PF24346">
    <property type="entry name" value="DUF7507"/>
    <property type="match status" value="4"/>
</dbReference>
<protein>
    <submittedName>
        <fullName evidence="4">Uncharacterized protein</fullName>
    </submittedName>
</protein>
<evidence type="ECO:0000259" key="3">
    <source>
        <dbReference type="Pfam" id="PF24346"/>
    </source>
</evidence>
<dbReference type="Proteomes" id="UP000580568">
    <property type="component" value="Unassembled WGS sequence"/>
</dbReference>
<feature type="domain" description="DUF7507" evidence="3">
    <location>
        <begin position="306"/>
        <end position="400"/>
    </location>
</feature>